<feature type="signal peptide" evidence="1">
    <location>
        <begin position="1"/>
        <end position="20"/>
    </location>
</feature>
<dbReference type="OrthoDB" id="7469591at2"/>
<dbReference type="EMBL" id="NISJ01000008">
    <property type="protein sequence ID" value="OWQ95052.1"/>
    <property type="molecule type" value="Genomic_DNA"/>
</dbReference>
<dbReference type="SUPFAM" id="SSF56935">
    <property type="entry name" value="Porins"/>
    <property type="match status" value="1"/>
</dbReference>
<evidence type="ECO:0008006" key="4">
    <source>
        <dbReference type="Google" id="ProtNLM"/>
    </source>
</evidence>
<feature type="chain" id="PRO_5013084553" description="Porin domain-containing protein" evidence="1">
    <location>
        <begin position="21"/>
        <end position="309"/>
    </location>
</feature>
<sequence>MRYATAYVLLLLVLPSSLKAQTGEEAPRLVRPESAARAEMLSAVEYQRFELDGDAEVEKLTMPITGRLTTGRLRISAQLPYVRVSGPGNVVAPSGPLGLPILVDPSRPAEVRSRAGFGDARLGVAYDLGIPAVNASLNAGAKLPTASVKKGLGTGKADYWIGADVSTTAGAVTPFAGINFTRMGDPENFELHDTISGQAGAALRLGGSASAHVGYSYSESADDLSQDDQRLFGGVNTALGKRVSLGIYGSAGVAGPANVGAGVSLGIDLPPSEWSKIDDILDYEGDYECRARSIARKRLLASCVKRRLC</sequence>
<reference evidence="2 3" key="1">
    <citation type="journal article" date="2002" name="Int. J. Syst. Evol. Microbiol.">
        <title>Sphingopyxis witflariensis sp. nov., isolated from activated sludge.</title>
        <authorList>
            <person name="Kampfer P."/>
            <person name="Witzenberger R."/>
            <person name="Denner E.B."/>
            <person name="Busse H.J."/>
            <person name="Neef A."/>
        </authorList>
    </citation>
    <scope>NUCLEOTIDE SEQUENCE [LARGE SCALE GENOMIC DNA]</scope>
    <source>
        <strain evidence="2 3">DSM 14551</strain>
    </source>
</reference>
<comment type="caution">
    <text evidence="2">The sequence shown here is derived from an EMBL/GenBank/DDBJ whole genome shotgun (WGS) entry which is preliminary data.</text>
</comment>
<keyword evidence="1" id="KW-0732">Signal</keyword>
<keyword evidence="3" id="KW-1185">Reference proteome</keyword>
<dbReference type="Proteomes" id="UP000197097">
    <property type="component" value="Unassembled WGS sequence"/>
</dbReference>
<organism evidence="2 3">
    <name type="scientific">Sphingopyxis witflariensis</name>
    <dbReference type="NCBI Taxonomy" id="173675"/>
    <lineage>
        <taxon>Bacteria</taxon>
        <taxon>Pseudomonadati</taxon>
        <taxon>Pseudomonadota</taxon>
        <taxon>Alphaproteobacteria</taxon>
        <taxon>Sphingomonadales</taxon>
        <taxon>Sphingomonadaceae</taxon>
        <taxon>Sphingopyxis</taxon>
    </lineage>
</organism>
<accession>A0A2D0AMS4</accession>
<dbReference type="AlphaFoldDB" id="A0A2D0AMS4"/>
<dbReference type="RefSeq" id="WP_088473384.1">
    <property type="nucleotide sequence ID" value="NZ_NISJ01000008.1"/>
</dbReference>
<name>A0A2D0AMS4_9SPHN</name>
<proteinExistence type="predicted"/>
<evidence type="ECO:0000313" key="3">
    <source>
        <dbReference type="Proteomes" id="UP000197097"/>
    </source>
</evidence>
<evidence type="ECO:0000313" key="2">
    <source>
        <dbReference type="EMBL" id="OWQ95052.1"/>
    </source>
</evidence>
<protein>
    <recommendedName>
        <fullName evidence="4">Porin domain-containing protein</fullName>
    </recommendedName>
</protein>
<evidence type="ECO:0000256" key="1">
    <source>
        <dbReference type="SAM" id="SignalP"/>
    </source>
</evidence>
<gene>
    <name evidence="2" type="ORF">CDQ91_14070</name>
</gene>
<feature type="non-terminal residue" evidence="2">
    <location>
        <position position="309"/>
    </location>
</feature>